<dbReference type="Proteomes" id="UP000437970">
    <property type="component" value="Unassembled WGS sequence"/>
</dbReference>
<sequence length="185" mass="20825">MTTISTRIAEARKALNLNQSELARILDVTPQAVQSWESGKARPKGARLENLAKALNKSVEWLMTGKKPLFTNDASKSINEAAEKLRTGLRAMYPAPEAYESNLKNVAQYFQVSQQLKEVDQQLKDAVRANMEEMRWFDKIENTQMMGDILFLTMAAADGVLEPSEVAAIQAIGERLRFLYDSKQE</sequence>
<dbReference type="EMBL" id="WIVW01000038">
    <property type="protein sequence ID" value="MQU28702.1"/>
    <property type="molecule type" value="Genomic_DNA"/>
</dbReference>
<comment type="caution">
    <text evidence="3">The sequence shown here is derived from an EMBL/GenBank/DDBJ whole genome shotgun (WGS) entry which is preliminary data.</text>
</comment>
<gene>
    <name evidence="3" type="ORF">GHO29_19700</name>
</gene>
<feature type="domain" description="HTH cro/C1-type" evidence="2">
    <location>
        <begin position="8"/>
        <end position="62"/>
    </location>
</feature>
<evidence type="ECO:0000259" key="2">
    <source>
        <dbReference type="PROSITE" id="PS50943"/>
    </source>
</evidence>
<dbReference type="PANTHER" id="PTHR46558">
    <property type="entry name" value="TRACRIPTIONAL REGULATORY PROTEIN-RELATED-RELATED"/>
    <property type="match status" value="1"/>
</dbReference>
<dbReference type="PANTHER" id="PTHR46558:SF4">
    <property type="entry name" value="DNA-BIDING PHAGE PROTEIN"/>
    <property type="match status" value="1"/>
</dbReference>
<dbReference type="SUPFAM" id="SSF47413">
    <property type="entry name" value="lambda repressor-like DNA-binding domains"/>
    <property type="match status" value="1"/>
</dbReference>
<evidence type="ECO:0000256" key="1">
    <source>
        <dbReference type="ARBA" id="ARBA00023125"/>
    </source>
</evidence>
<organism evidence="3 4">
    <name type="scientific">Pseudomonas helleri</name>
    <dbReference type="NCBI Taxonomy" id="1608996"/>
    <lineage>
        <taxon>Bacteria</taxon>
        <taxon>Pseudomonadati</taxon>
        <taxon>Pseudomonadota</taxon>
        <taxon>Gammaproteobacteria</taxon>
        <taxon>Pseudomonadales</taxon>
        <taxon>Pseudomonadaceae</taxon>
        <taxon>Pseudomonas</taxon>
    </lineage>
</organism>
<name>A0A7X1Y173_9PSED</name>
<dbReference type="SMART" id="SM00530">
    <property type="entry name" value="HTH_XRE"/>
    <property type="match status" value="1"/>
</dbReference>
<dbReference type="GO" id="GO:0003677">
    <property type="term" value="F:DNA binding"/>
    <property type="evidence" value="ECO:0007669"/>
    <property type="project" value="UniProtKB-KW"/>
</dbReference>
<dbReference type="Pfam" id="PF01381">
    <property type="entry name" value="HTH_3"/>
    <property type="match status" value="1"/>
</dbReference>
<protein>
    <submittedName>
        <fullName evidence="3">Helix-turn-helix domain-containing protein</fullName>
    </submittedName>
</protein>
<dbReference type="CDD" id="cd00093">
    <property type="entry name" value="HTH_XRE"/>
    <property type="match status" value="1"/>
</dbReference>
<keyword evidence="1" id="KW-0238">DNA-binding</keyword>
<dbReference type="PROSITE" id="PS50943">
    <property type="entry name" value="HTH_CROC1"/>
    <property type="match status" value="1"/>
</dbReference>
<dbReference type="AlphaFoldDB" id="A0A7X1Y173"/>
<accession>A0A7X1Y173</accession>
<proteinExistence type="predicted"/>
<reference evidence="3 4" key="1">
    <citation type="submission" date="2019-10" db="EMBL/GenBank/DDBJ databases">
        <title>Evaluation of single-gene subtyping targets for Pseudomonas.</title>
        <authorList>
            <person name="Reichler S.J."/>
            <person name="Orsi R.H."/>
            <person name="Wiedmann M."/>
            <person name="Martin N.H."/>
            <person name="Murphy S.I."/>
        </authorList>
    </citation>
    <scope>NUCLEOTIDE SEQUENCE [LARGE SCALE GENOMIC DNA]</scope>
    <source>
        <strain evidence="3 4">FSL R10-1984</strain>
    </source>
</reference>
<evidence type="ECO:0000313" key="3">
    <source>
        <dbReference type="EMBL" id="MQU28702.1"/>
    </source>
</evidence>
<dbReference type="InterPro" id="IPR001387">
    <property type="entry name" value="Cro/C1-type_HTH"/>
</dbReference>
<dbReference type="InterPro" id="IPR010982">
    <property type="entry name" value="Lambda_DNA-bd_dom_sf"/>
</dbReference>
<dbReference type="Gene3D" id="1.10.260.40">
    <property type="entry name" value="lambda repressor-like DNA-binding domains"/>
    <property type="match status" value="1"/>
</dbReference>
<evidence type="ECO:0000313" key="4">
    <source>
        <dbReference type="Proteomes" id="UP000437970"/>
    </source>
</evidence>